<evidence type="ECO:0000259" key="4">
    <source>
        <dbReference type="Pfam" id="PF00496"/>
    </source>
</evidence>
<keyword evidence="6" id="KW-1185">Reference proteome</keyword>
<dbReference type="SUPFAM" id="SSF53850">
    <property type="entry name" value="Periplasmic binding protein-like II"/>
    <property type="match status" value="1"/>
</dbReference>
<dbReference type="EMBL" id="FNBE01000053">
    <property type="protein sequence ID" value="SDH75216.1"/>
    <property type="molecule type" value="Genomic_DNA"/>
</dbReference>
<dbReference type="PANTHER" id="PTHR30290">
    <property type="entry name" value="PERIPLASMIC BINDING COMPONENT OF ABC TRANSPORTER"/>
    <property type="match status" value="1"/>
</dbReference>
<accession>A0A1G8EZA0</accession>
<evidence type="ECO:0000256" key="1">
    <source>
        <dbReference type="ARBA" id="ARBA00005695"/>
    </source>
</evidence>
<feature type="domain" description="Solute-binding protein family 5" evidence="4">
    <location>
        <begin position="4"/>
        <end position="102"/>
    </location>
</feature>
<dbReference type="Proteomes" id="UP000198967">
    <property type="component" value="Unassembled WGS sequence"/>
</dbReference>
<evidence type="ECO:0000313" key="5">
    <source>
        <dbReference type="EMBL" id="SDH75216.1"/>
    </source>
</evidence>
<proteinExistence type="inferred from homology"/>
<organism evidence="5 6">
    <name type="scientific">Pseudonocardia oroxyli</name>
    <dbReference type="NCBI Taxonomy" id="366584"/>
    <lineage>
        <taxon>Bacteria</taxon>
        <taxon>Bacillati</taxon>
        <taxon>Actinomycetota</taxon>
        <taxon>Actinomycetes</taxon>
        <taxon>Pseudonocardiales</taxon>
        <taxon>Pseudonocardiaceae</taxon>
        <taxon>Pseudonocardia</taxon>
    </lineage>
</organism>
<evidence type="ECO:0000313" key="6">
    <source>
        <dbReference type="Proteomes" id="UP000198967"/>
    </source>
</evidence>
<dbReference type="GO" id="GO:1904680">
    <property type="term" value="F:peptide transmembrane transporter activity"/>
    <property type="evidence" value="ECO:0007669"/>
    <property type="project" value="TreeGrafter"/>
</dbReference>
<keyword evidence="3" id="KW-0732">Signal</keyword>
<comment type="similarity">
    <text evidence="1">Belongs to the bacterial solute-binding protein 5 family.</text>
</comment>
<dbReference type="InterPro" id="IPR039424">
    <property type="entry name" value="SBP_5"/>
</dbReference>
<name>A0A1G8EZA0_PSEOR</name>
<dbReference type="STRING" id="366584.SAMN05216377_1531"/>
<evidence type="ECO:0000256" key="2">
    <source>
        <dbReference type="ARBA" id="ARBA00022448"/>
    </source>
</evidence>
<dbReference type="InterPro" id="IPR000914">
    <property type="entry name" value="SBP_5_dom"/>
</dbReference>
<dbReference type="GO" id="GO:0015833">
    <property type="term" value="P:peptide transport"/>
    <property type="evidence" value="ECO:0007669"/>
    <property type="project" value="TreeGrafter"/>
</dbReference>
<sequence length="191" mass="20971">FVKDSPFYSDAPVAPSYDQQRAQQLFDELAAEGKPVSFTITAYQVTQNIRVAQAIQTELNKFKNVNVQVKVLDTPTATAAVSRFDFQAVNRGISFTDPEPALFDALHSGSPNNTVGISDPEIDKALDAGRAASSTEQRKQAYAVVAERFAALYPTLYYLRIEYSVVYGEHLHGAELYGSGSLRVDGLWATK</sequence>
<dbReference type="AlphaFoldDB" id="A0A1G8EZA0"/>
<gene>
    <name evidence="5" type="ORF">SAMN05216377_1531</name>
</gene>
<dbReference type="RefSeq" id="WP_218130070.1">
    <property type="nucleotide sequence ID" value="NZ_FNBE01000053.1"/>
</dbReference>
<dbReference type="Gene3D" id="3.10.105.10">
    <property type="entry name" value="Dipeptide-binding Protein, Domain 3"/>
    <property type="match status" value="1"/>
</dbReference>
<dbReference type="PANTHER" id="PTHR30290:SF9">
    <property type="entry name" value="OLIGOPEPTIDE-BINDING PROTEIN APPA"/>
    <property type="match status" value="1"/>
</dbReference>
<reference evidence="5 6" key="1">
    <citation type="submission" date="2016-10" db="EMBL/GenBank/DDBJ databases">
        <authorList>
            <person name="de Groot N.N."/>
        </authorList>
    </citation>
    <scope>NUCLEOTIDE SEQUENCE [LARGE SCALE GENOMIC DNA]</scope>
    <source>
        <strain evidence="5 6">CGMCC 4.3143</strain>
    </source>
</reference>
<feature type="non-terminal residue" evidence="5">
    <location>
        <position position="1"/>
    </location>
</feature>
<dbReference type="Pfam" id="PF00496">
    <property type="entry name" value="SBP_bac_5"/>
    <property type="match status" value="1"/>
</dbReference>
<keyword evidence="2" id="KW-0813">Transport</keyword>
<evidence type="ECO:0000256" key="3">
    <source>
        <dbReference type="ARBA" id="ARBA00022729"/>
    </source>
</evidence>
<protein>
    <submittedName>
        <fullName evidence="5">Peptide/nickel transport system substrate-binding protein</fullName>
    </submittedName>
</protein>